<accession>A0A0G4KHP1</accession>
<dbReference type="EMBL" id="CVQI01000499">
    <property type="protein sequence ID" value="CRJ97426.1"/>
    <property type="molecule type" value="Genomic_DNA"/>
</dbReference>
<name>A0A0G4KHP1_VERLO</name>
<evidence type="ECO:0000313" key="1">
    <source>
        <dbReference type="EMBL" id="CRJ97426.1"/>
    </source>
</evidence>
<dbReference type="EMBL" id="CVQH01025351">
    <property type="protein sequence ID" value="CRK38265.1"/>
    <property type="molecule type" value="Genomic_DNA"/>
</dbReference>
<evidence type="ECO:0000313" key="4">
    <source>
        <dbReference type="Proteomes" id="UP000045706"/>
    </source>
</evidence>
<dbReference type="Proteomes" id="UP000045706">
    <property type="component" value="Unassembled WGS sequence"/>
</dbReference>
<dbReference type="AlphaFoldDB" id="A0A0G4KHP1"/>
<reference evidence="3 4" key="1">
    <citation type="submission" date="2015-05" db="EMBL/GenBank/DDBJ databases">
        <authorList>
            <person name="Fogelqvist Johan"/>
        </authorList>
    </citation>
    <scope>NUCLEOTIDE SEQUENCE [LARGE SCALE GENOMIC DNA]</scope>
    <source>
        <strain evidence="2">VL1</strain>
        <strain evidence="1">VL2</strain>
    </source>
</reference>
<gene>
    <name evidence="2" type="ORF">BN1708_020493</name>
    <name evidence="1" type="ORF">BN1723_020830</name>
</gene>
<dbReference type="STRING" id="100787.A0A0G4KHP1"/>
<proteinExistence type="predicted"/>
<feature type="non-terminal residue" evidence="1">
    <location>
        <position position="86"/>
    </location>
</feature>
<evidence type="ECO:0000313" key="3">
    <source>
        <dbReference type="Proteomes" id="UP000044602"/>
    </source>
</evidence>
<sequence>MSIPYQPNPADTLSLMRVGGQFGVSIAEYMKNSPLRDKIQQADADAWAQDPDDLAPATLDKIAKLETWLRPGPSDSDREVLEAAAA</sequence>
<protein>
    <submittedName>
        <fullName evidence="1">Uncharacterized protein</fullName>
    </submittedName>
</protein>
<organism evidence="1 4">
    <name type="scientific">Verticillium longisporum</name>
    <name type="common">Verticillium dahliae var. longisporum</name>
    <dbReference type="NCBI Taxonomy" id="100787"/>
    <lineage>
        <taxon>Eukaryota</taxon>
        <taxon>Fungi</taxon>
        <taxon>Dikarya</taxon>
        <taxon>Ascomycota</taxon>
        <taxon>Pezizomycotina</taxon>
        <taxon>Sordariomycetes</taxon>
        <taxon>Hypocreomycetidae</taxon>
        <taxon>Glomerellales</taxon>
        <taxon>Plectosphaerellaceae</taxon>
        <taxon>Verticillium</taxon>
    </lineage>
</organism>
<evidence type="ECO:0000313" key="2">
    <source>
        <dbReference type="EMBL" id="CRK38265.1"/>
    </source>
</evidence>
<dbReference type="Proteomes" id="UP000044602">
    <property type="component" value="Unassembled WGS sequence"/>
</dbReference>
<keyword evidence="3" id="KW-1185">Reference proteome</keyword>